<evidence type="ECO:0000256" key="1">
    <source>
        <dbReference type="SAM" id="MobiDB-lite"/>
    </source>
</evidence>
<name>A0A1Q9DUP1_SYMMI</name>
<accession>A0A1Q9DUP1</accession>
<dbReference type="AlphaFoldDB" id="A0A1Q9DUP1"/>
<dbReference type="Proteomes" id="UP000186817">
    <property type="component" value="Unassembled WGS sequence"/>
</dbReference>
<feature type="region of interest" description="Disordered" evidence="1">
    <location>
        <begin position="1"/>
        <end position="52"/>
    </location>
</feature>
<dbReference type="EMBL" id="LSRX01000382">
    <property type="protein sequence ID" value="OLP98884.1"/>
    <property type="molecule type" value="Genomic_DNA"/>
</dbReference>
<evidence type="ECO:0000313" key="2">
    <source>
        <dbReference type="EMBL" id="OLP98884.1"/>
    </source>
</evidence>
<sequence length="82" mass="8897">MSGATKGAFKKRFRVAHPSVAQMPGIRSNVNVRRHHSPGGASTGSTPADSIRSRRLAKAVNFANIMSTEEDLQRLPGPYDSY</sequence>
<proteinExistence type="predicted"/>
<organism evidence="2 3">
    <name type="scientific">Symbiodinium microadriaticum</name>
    <name type="common">Dinoflagellate</name>
    <name type="synonym">Zooxanthella microadriatica</name>
    <dbReference type="NCBI Taxonomy" id="2951"/>
    <lineage>
        <taxon>Eukaryota</taxon>
        <taxon>Sar</taxon>
        <taxon>Alveolata</taxon>
        <taxon>Dinophyceae</taxon>
        <taxon>Suessiales</taxon>
        <taxon>Symbiodiniaceae</taxon>
        <taxon>Symbiodinium</taxon>
    </lineage>
</organism>
<evidence type="ECO:0000313" key="3">
    <source>
        <dbReference type="Proteomes" id="UP000186817"/>
    </source>
</evidence>
<keyword evidence="3" id="KW-1185">Reference proteome</keyword>
<gene>
    <name evidence="2" type="ORF">AK812_SmicGene18636</name>
</gene>
<reference evidence="2 3" key="1">
    <citation type="submission" date="2016-02" db="EMBL/GenBank/DDBJ databases">
        <title>Genome analysis of coral dinoflagellate symbionts highlights evolutionary adaptations to a symbiotic lifestyle.</title>
        <authorList>
            <person name="Aranda M."/>
            <person name="Li Y."/>
            <person name="Liew Y.J."/>
            <person name="Baumgarten S."/>
            <person name="Simakov O."/>
            <person name="Wilson M."/>
            <person name="Piel J."/>
            <person name="Ashoor H."/>
            <person name="Bougouffa S."/>
            <person name="Bajic V.B."/>
            <person name="Ryu T."/>
            <person name="Ravasi T."/>
            <person name="Bayer T."/>
            <person name="Micklem G."/>
            <person name="Kim H."/>
            <person name="Bhak J."/>
            <person name="Lajeunesse T.C."/>
            <person name="Voolstra C.R."/>
        </authorList>
    </citation>
    <scope>NUCLEOTIDE SEQUENCE [LARGE SCALE GENOMIC DNA]</scope>
    <source>
        <strain evidence="2 3">CCMP2467</strain>
    </source>
</reference>
<protein>
    <submittedName>
        <fullName evidence="2">Uncharacterized protein</fullName>
    </submittedName>
</protein>
<comment type="caution">
    <text evidence="2">The sequence shown here is derived from an EMBL/GenBank/DDBJ whole genome shotgun (WGS) entry which is preliminary data.</text>
</comment>